<proteinExistence type="inferred from homology"/>
<evidence type="ECO:0000256" key="1">
    <source>
        <dbReference type="ARBA" id="ARBA00022729"/>
    </source>
</evidence>
<dbReference type="Pfam" id="PF00149">
    <property type="entry name" value="Metallophos"/>
    <property type="match status" value="1"/>
</dbReference>
<keyword evidence="3" id="KW-0378">Hydrolase</keyword>
<feature type="domain" description="Calcineurin-like phosphoesterase" evidence="4">
    <location>
        <begin position="164"/>
        <end position="369"/>
    </location>
</feature>
<dbReference type="Proteomes" id="UP000054107">
    <property type="component" value="Unassembled WGS sequence"/>
</dbReference>
<dbReference type="InterPro" id="IPR041792">
    <property type="entry name" value="MPP_PAP"/>
</dbReference>
<evidence type="ECO:0000256" key="2">
    <source>
        <dbReference type="ARBA" id="ARBA00023180"/>
    </source>
</evidence>
<dbReference type="PANTHER" id="PTHR45867:SF3">
    <property type="entry name" value="ACID PHOSPHATASE TYPE 7"/>
    <property type="match status" value="1"/>
</dbReference>
<dbReference type="GO" id="GO:0046872">
    <property type="term" value="F:metal ion binding"/>
    <property type="evidence" value="ECO:0007669"/>
    <property type="project" value="InterPro"/>
</dbReference>
<sequence>MYIFLLILLSLTARSIMPTAALVVNNKTVVSYGGPKTHVTIDQYNRDGDWNRTYHPAEPQQIHISWISNGKATRIQFSTMASVDESRLQYWSDSDNQDDINEGLDWEFVDGGIAKHSQFMHTFITKELAPSTVYKYKVETTKDDQVYTSKTYEFHTPEEDCPSFKFLATGDIGAANSVSMPVFKELADSHEFDFVAIMGDQGYNLDDFNGTKGDEYMNFAQDFYAKVPILTTAGNHEAAYNFSHYKNRFDLMPYHESDFDNAMQYSIDYKSLHLISFATEVFFEGSDEQVQTSLQWLEQDLIKANQQRSKTPWIIVIGHRPLYCSIFSNSDCTENAELLRFGQEQEQGLESLLTKYNVDMYLCGHKHNYERTYPVRNNEAITTSYHNAPSFFQVITGNAGNYEGGDEFDDTPELPSWLGTRYKGYGFTTIEVSPQYLNLHHYETLVDGTRGDLKDHVRVTKTESHINKQKIIN</sequence>
<feature type="domain" description="Purple acid phosphatase C-terminal" evidence="5">
    <location>
        <begin position="392"/>
        <end position="451"/>
    </location>
</feature>
<feature type="domain" description="Purple acid phosphatase N-terminal" evidence="6">
    <location>
        <begin position="59"/>
        <end position="156"/>
    </location>
</feature>
<dbReference type="OrthoDB" id="45007at2759"/>
<protein>
    <recommendedName>
        <fullName evidence="3">Purple acid phosphatase</fullName>
        <ecNumber evidence="3">3.1.3.2</ecNumber>
    </recommendedName>
</protein>
<dbReference type="EC" id="3.1.3.2" evidence="3"/>
<keyword evidence="1 3" id="KW-0732">Signal</keyword>
<dbReference type="Pfam" id="PF14008">
    <property type="entry name" value="Metallophos_C"/>
    <property type="match status" value="1"/>
</dbReference>
<dbReference type="InterPro" id="IPR004843">
    <property type="entry name" value="Calcineurin-like_PHP"/>
</dbReference>
<evidence type="ECO:0000313" key="8">
    <source>
        <dbReference type="Proteomes" id="UP000054107"/>
    </source>
</evidence>
<dbReference type="Gene3D" id="3.60.21.10">
    <property type="match status" value="1"/>
</dbReference>
<keyword evidence="2" id="KW-0325">Glycoprotein</keyword>
<gene>
    <name evidence="7" type="primary">PARPA_05479.1 scaffold 18426</name>
</gene>
<keyword evidence="8" id="KW-1185">Reference proteome</keyword>
<dbReference type="SUPFAM" id="SSF49363">
    <property type="entry name" value="Purple acid phosphatase, N-terminal domain"/>
    <property type="match status" value="1"/>
</dbReference>
<accession>A0A0B7N9E8</accession>
<dbReference type="InterPro" id="IPR029052">
    <property type="entry name" value="Metallo-depent_PP-like"/>
</dbReference>
<dbReference type="CDD" id="cd00839">
    <property type="entry name" value="MPP_PAPs"/>
    <property type="match status" value="1"/>
</dbReference>
<dbReference type="Pfam" id="PF16656">
    <property type="entry name" value="Pur_ac_phosph_N"/>
    <property type="match status" value="1"/>
</dbReference>
<dbReference type="SUPFAM" id="SSF56300">
    <property type="entry name" value="Metallo-dependent phosphatases"/>
    <property type="match status" value="1"/>
</dbReference>
<dbReference type="STRING" id="35722.A0A0B7N9E8"/>
<evidence type="ECO:0000259" key="4">
    <source>
        <dbReference type="Pfam" id="PF00149"/>
    </source>
</evidence>
<dbReference type="Gene3D" id="2.60.40.380">
    <property type="entry name" value="Purple acid phosphatase-like, N-terminal"/>
    <property type="match status" value="1"/>
</dbReference>
<evidence type="ECO:0000256" key="3">
    <source>
        <dbReference type="RuleBase" id="RU361203"/>
    </source>
</evidence>
<dbReference type="GO" id="GO:0003993">
    <property type="term" value="F:acid phosphatase activity"/>
    <property type="evidence" value="ECO:0007669"/>
    <property type="project" value="UniProtKB-EC"/>
</dbReference>
<feature type="signal peptide" evidence="3">
    <location>
        <begin position="1"/>
        <end position="21"/>
    </location>
</feature>
<comment type="catalytic activity">
    <reaction evidence="3">
        <text>a phosphate monoester + H2O = an alcohol + phosphate</text>
        <dbReference type="Rhea" id="RHEA:15017"/>
        <dbReference type="ChEBI" id="CHEBI:15377"/>
        <dbReference type="ChEBI" id="CHEBI:30879"/>
        <dbReference type="ChEBI" id="CHEBI:43474"/>
        <dbReference type="ChEBI" id="CHEBI:67140"/>
        <dbReference type="EC" id="3.1.3.2"/>
    </reaction>
</comment>
<evidence type="ECO:0000259" key="5">
    <source>
        <dbReference type="Pfam" id="PF14008"/>
    </source>
</evidence>
<comment type="similarity">
    <text evidence="3">Belongs to the metallophosphoesterase superfamily. Purple acid phosphatase family.</text>
</comment>
<dbReference type="AlphaFoldDB" id="A0A0B7N9E8"/>
<name>A0A0B7N9E8_9FUNG</name>
<reference evidence="7 8" key="1">
    <citation type="submission" date="2014-09" db="EMBL/GenBank/DDBJ databases">
        <authorList>
            <person name="Ellenberger Sabrina"/>
        </authorList>
    </citation>
    <scope>NUCLEOTIDE SEQUENCE [LARGE SCALE GENOMIC DNA]</scope>
    <source>
        <strain evidence="7 8">CBS 412.66</strain>
    </source>
</reference>
<dbReference type="InterPro" id="IPR015914">
    <property type="entry name" value="PAPs_N"/>
</dbReference>
<dbReference type="InterPro" id="IPR008963">
    <property type="entry name" value="Purple_acid_Pase-like_N"/>
</dbReference>
<evidence type="ECO:0000259" key="6">
    <source>
        <dbReference type="Pfam" id="PF16656"/>
    </source>
</evidence>
<dbReference type="InterPro" id="IPR025733">
    <property type="entry name" value="PAPs_C"/>
</dbReference>
<dbReference type="EMBL" id="LN726622">
    <property type="protein sequence ID" value="CEP11604.1"/>
    <property type="molecule type" value="Genomic_DNA"/>
</dbReference>
<dbReference type="PANTHER" id="PTHR45867">
    <property type="entry name" value="PURPLE ACID PHOSPHATASE"/>
    <property type="match status" value="1"/>
</dbReference>
<organism evidence="7 8">
    <name type="scientific">Parasitella parasitica</name>
    <dbReference type="NCBI Taxonomy" id="35722"/>
    <lineage>
        <taxon>Eukaryota</taxon>
        <taxon>Fungi</taxon>
        <taxon>Fungi incertae sedis</taxon>
        <taxon>Mucoromycota</taxon>
        <taxon>Mucoromycotina</taxon>
        <taxon>Mucoromycetes</taxon>
        <taxon>Mucorales</taxon>
        <taxon>Mucorineae</taxon>
        <taxon>Mucoraceae</taxon>
        <taxon>Parasitella</taxon>
    </lineage>
</organism>
<feature type="chain" id="PRO_5005110869" description="Purple acid phosphatase" evidence="3">
    <location>
        <begin position="22"/>
        <end position="473"/>
    </location>
</feature>
<evidence type="ECO:0000313" key="7">
    <source>
        <dbReference type="EMBL" id="CEP11604.1"/>
    </source>
</evidence>